<dbReference type="Pfam" id="PF04679">
    <property type="entry name" value="DNA_ligase_A_C"/>
    <property type="match status" value="1"/>
</dbReference>
<dbReference type="Gene3D" id="3.30.1490.70">
    <property type="match status" value="1"/>
</dbReference>
<organism evidence="7 8">
    <name type="scientific">Caulobacter ginsengisoli</name>
    <dbReference type="NCBI Taxonomy" id="400775"/>
    <lineage>
        <taxon>Bacteria</taxon>
        <taxon>Pseudomonadati</taxon>
        <taxon>Pseudomonadota</taxon>
        <taxon>Alphaproteobacteria</taxon>
        <taxon>Caulobacterales</taxon>
        <taxon>Caulobacteraceae</taxon>
        <taxon>Caulobacter</taxon>
    </lineage>
</organism>
<evidence type="ECO:0000256" key="3">
    <source>
        <dbReference type="ARBA" id="ARBA00022598"/>
    </source>
</evidence>
<comment type="caution">
    <text evidence="7">The sequence shown here is derived from an EMBL/GenBank/DDBJ whole genome shotgun (WGS) entry which is preliminary data.</text>
</comment>
<dbReference type="RefSeq" id="WP_307348967.1">
    <property type="nucleotide sequence ID" value="NZ_JAUSVS010000003.1"/>
</dbReference>
<evidence type="ECO:0000313" key="8">
    <source>
        <dbReference type="Proteomes" id="UP001228905"/>
    </source>
</evidence>
<keyword evidence="3 7" id="KW-0436">Ligase</keyword>
<comment type="similarity">
    <text evidence="1">Belongs to the ATP-dependent DNA ligase family.</text>
</comment>
<evidence type="ECO:0000256" key="2">
    <source>
        <dbReference type="ARBA" id="ARBA00012727"/>
    </source>
</evidence>
<dbReference type="Gene3D" id="3.30.470.30">
    <property type="entry name" value="DNA ligase/mRNA capping enzyme"/>
    <property type="match status" value="1"/>
</dbReference>
<dbReference type="PANTHER" id="PTHR45674">
    <property type="entry name" value="DNA LIGASE 1/3 FAMILY MEMBER"/>
    <property type="match status" value="1"/>
</dbReference>
<name>A0ABU0ITR6_9CAUL</name>
<sequence length="312" mass="34181">MAKPLTPMEARTASELPSGEGWWYEPKWDGFRCLADRRAGAVSLTAKSGKSLGRYFPEVALALGALPGRDFLLDGELLIQQGGFEALQARLHPAASRIARLSRETPARLMAFDMPGEAPLAERRAALERFVKKAASEDLVLTPGTTDRRQAQAWLTGGRYEGVVAKRLDEPYRPGERTMIKVKRIRTADCVVGGFRYDKAGRLVASLLLGLYDEAGRLDHVGFTSGLKAADKPELTARLEALCGGPGFTGDAPGGPSRWATEASAKWEPLRPELVVEVSFDHVSGGRFRHGTRLIRFRPDKAPEQCRKDQLA</sequence>
<gene>
    <name evidence="7" type="ORF">QO010_002138</name>
</gene>
<feature type="domain" description="DNA ligase ATP-dependent C-terminal" evidence="6">
    <location>
        <begin position="202"/>
        <end position="301"/>
    </location>
</feature>
<dbReference type="SUPFAM" id="SSF56091">
    <property type="entry name" value="DNA ligase/mRNA capping enzyme, catalytic domain"/>
    <property type="match status" value="1"/>
</dbReference>
<evidence type="ECO:0000313" key="7">
    <source>
        <dbReference type="EMBL" id="MDQ0464357.1"/>
    </source>
</evidence>
<dbReference type="Pfam" id="PF01068">
    <property type="entry name" value="DNA_ligase_A_M"/>
    <property type="match status" value="1"/>
</dbReference>
<protein>
    <recommendedName>
        <fullName evidence="2">DNA ligase (ATP)</fullName>
        <ecNumber evidence="2">6.5.1.1</ecNumber>
    </recommendedName>
</protein>
<dbReference type="NCBIfam" id="NF006078">
    <property type="entry name" value="PRK08224.1"/>
    <property type="match status" value="1"/>
</dbReference>
<comment type="catalytic activity">
    <reaction evidence="4">
        <text>ATP + (deoxyribonucleotide)n-3'-hydroxyl + 5'-phospho-(deoxyribonucleotide)m = (deoxyribonucleotide)n+m + AMP + diphosphate.</text>
        <dbReference type="EC" id="6.5.1.1"/>
    </reaction>
</comment>
<dbReference type="CDD" id="cd07970">
    <property type="entry name" value="OBF_DNA_ligase_LigC"/>
    <property type="match status" value="1"/>
</dbReference>
<dbReference type="InterPro" id="IPR044119">
    <property type="entry name" value="Adenylation_LigC-like"/>
</dbReference>
<evidence type="ECO:0000259" key="6">
    <source>
        <dbReference type="Pfam" id="PF04679"/>
    </source>
</evidence>
<dbReference type="InterPro" id="IPR050191">
    <property type="entry name" value="ATP-dep_DNA_ligase"/>
</dbReference>
<dbReference type="Proteomes" id="UP001228905">
    <property type="component" value="Unassembled WGS sequence"/>
</dbReference>
<dbReference type="EC" id="6.5.1.1" evidence="2"/>
<dbReference type="EMBL" id="JAUSVS010000003">
    <property type="protein sequence ID" value="MDQ0464357.1"/>
    <property type="molecule type" value="Genomic_DNA"/>
</dbReference>
<evidence type="ECO:0000256" key="1">
    <source>
        <dbReference type="ARBA" id="ARBA00007572"/>
    </source>
</evidence>
<feature type="domain" description="ATP-dependent DNA ligase family profile" evidence="5">
    <location>
        <begin position="18"/>
        <end position="183"/>
    </location>
</feature>
<evidence type="ECO:0000259" key="5">
    <source>
        <dbReference type="Pfam" id="PF01068"/>
    </source>
</evidence>
<dbReference type="InterPro" id="IPR012310">
    <property type="entry name" value="DNA_ligase_ATP-dep_cent"/>
</dbReference>
<evidence type="ECO:0000256" key="4">
    <source>
        <dbReference type="ARBA" id="ARBA00034003"/>
    </source>
</evidence>
<keyword evidence="8" id="KW-1185">Reference proteome</keyword>
<dbReference type="PANTHER" id="PTHR45674:SF4">
    <property type="entry name" value="DNA LIGASE 1"/>
    <property type="match status" value="1"/>
</dbReference>
<reference evidence="7 8" key="1">
    <citation type="submission" date="2023-07" db="EMBL/GenBank/DDBJ databases">
        <title>Genomic Encyclopedia of Type Strains, Phase IV (KMG-IV): sequencing the most valuable type-strain genomes for metagenomic binning, comparative biology and taxonomic classification.</title>
        <authorList>
            <person name="Goeker M."/>
        </authorList>
    </citation>
    <scope>NUCLEOTIDE SEQUENCE [LARGE SCALE GENOMIC DNA]</scope>
    <source>
        <strain evidence="7 8">DSM 18695</strain>
    </source>
</reference>
<accession>A0ABU0ITR6</accession>
<dbReference type="InterPro" id="IPR012340">
    <property type="entry name" value="NA-bd_OB-fold"/>
</dbReference>
<dbReference type="GO" id="GO:0016874">
    <property type="term" value="F:ligase activity"/>
    <property type="evidence" value="ECO:0007669"/>
    <property type="project" value="UniProtKB-KW"/>
</dbReference>
<dbReference type="CDD" id="cd07905">
    <property type="entry name" value="Adenylation_DNA_ligase_LigC"/>
    <property type="match status" value="1"/>
</dbReference>
<proteinExistence type="inferred from homology"/>
<dbReference type="InterPro" id="IPR044117">
    <property type="entry name" value="OBF_LigC-like"/>
</dbReference>
<dbReference type="InterPro" id="IPR012309">
    <property type="entry name" value="DNA_ligase_ATP-dep_C"/>
</dbReference>
<dbReference type="SUPFAM" id="SSF50249">
    <property type="entry name" value="Nucleic acid-binding proteins"/>
    <property type="match status" value="1"/>
</dbReference>
<dbReference type="Gene3D" id="2.40.50.140">
    <property type="entry name" value="Nucleic acid-binding proteins"/>
    <property type="match status" value="1"/>
</dbReference>